<sequence>MESFVETFLPEEPAIVAARVRASEVGSYEPSSAAGATLAFVAALVDARNVVECGTGCGVSALWLLRGMPMDSSLTSIDAESEYARLAKEALTDAQISQHRVRLITGEPLEVLSRLTDGAYDLVVLRNEPRDLAIAVDHAHRLLRAGGVLIVDRALWSGRVPDPAQRDELTIAMRELGKSIRNDVDRWKPLLLPMGQGLLLAIRHS</sequence>
<keyword evidence="1 4" id="KW-0489">Methyltransferase</keyword>
<accession>A0A1J5PSU9</accession>
<reference evidence="4" key="1">
    <citation type="submission" date="2016-10" db="EMBL/GenBank/DDBJ databases">
        <title>Sequence of Gallionella enrichment culture.</title>
        <authorList>
            <person name="Poehlein A."/>
            <person name="Muehling M."/>
            <person name="Daniel R."/>
        </authorList>
    </citation>
    <scope>NUCLEOTIDE SEQUENCE</scope>
</reference>
<keyword evidence="3" id="KW-0949">S-adenosyl-L-methionine</keyword>
<dbReference type="PANTHER" id="PTHR10509">
    <property type="entry name" value="O-METHYLTRANSFERASE-RELATED"/>
    <property type="match status" value="1"/>
</dbReference>
<organism evidence="4">
    <name type="scientific">mine drainage metagenome</name>
    <dbReference type="NCBI Taxonomy" id="410659"/>
    <lineage>
        <taxon>unclassified sequences</taxon>
        <taxon>metagenomes</taxon>
        <taxon>ecological metagenomes</taxon>
    </lineage>
</organism>
<evidence type="ECO:0000256" key="1">
    <source>
        <dbReference type="ARBA" id="ARBA00022603"/>
    </source>
</evidence>
<dbReference type="PROSITE" id="PS51682">
    <property type="entry name" value="SAM_OMT_I"/>
    <property type="match status" value="1"/>
</dbReference>
<dbReference type="InterPro" id="IPR002935">
    <property type="entry name" value="SAM_O-MeTrfase"/>
</dbReference>
<dbReference type="AlphaFoldDB" id="A0A1J5PSU9"/>
<dbReference type="CDD" id="cd02440">
    <property type="entry name" value="AdoMet_MTases"/>
    <property type="match status" value="1"/>
</dbReference>
<evidence type="ECO:0000313" key="4">
    <source>
        <dbReference type="EMBL" id="OIQ68363.1"/>
    </source>
</evidence>
<proteinExistence type="predicted"/>
<dbReference type="EC" id="2.1.1.-" evidence="4"/>
<dbReference type="Gene3D" id="3.40.50.150">
    <property type="entry name" value="Vaccinia Virus protein VP39"/>
    <property type="match status" value="1"/>
</dbReference>
<evidence type="ECO:0000256" key="2">
    <source>
        <dbReference type="ARBA" id="ARBA00022679"/>
    </source>
</evidence>
<protein>
    <submittedName>
        <fullName evidence="4">Putative O-methyltransferase</fullName>
        <ecNumber evidence="4">2.1.1.-</ecNumber>
    </submittedName>
</protein>
<dbReference type="GO" id="GO:0032259">
    <property type="term" value="P:methylation"/>
    <property type="evidence" value="ECO:0007669"/>
    <property type="project" value="UniProtKB-KW"/>
</dbReference>
<dbReference type="Pfam" id="PF01596">
    <property type="entry name" value="Methyltransf_3"/>
    <property type="match status" value="1"/>
</dbReference>
<name>A0A1J5PSU9_9ZZZZ</name>
<dbReference type="InterPro" id="IPR029063">
    <property type="entry name" value="SAM-dependent_MTases_sf"/>
</dbReference>
<dbReference type="EMBL" id="MLJW01005353">
    <property type="protein sequence ID" value="OIQ68363.1"/>
    <property type="molecule type" value="Genomic_DNA"/>
</dbReference>
<dbReference type="InterPro" id="IPR050362">
    <property type="entry name" value="Cation-dep_OMT"/>
</dbReference>
<dbReference type="SUPFAM" id="SSF53335">
    <property type="entry name" value="S-adenosyl-L-methionine-dependent methyltransferases"/>
    <property type="match status" value="1"/>
</dbReference>
<dbReference type="PANTHER" id="PTHR10509:SF85">
    <property type="entry name" value="O-METHYLTRANSFERASE RV1220C-RELATED"/>
    <property type="match status" value="1"/>
</dbReference>
<evidence type="ECO:0000256" key="3">
    <source>
        <dbReference type="ARBA" id="ARBA00022691"/>
    </source>
</evidence>
<dbReference type="GO" id="GO:0008171">
    <property type="term" value="F:O-methyltransferase activity"/>
    <property type="evidence" value="ECO:0007669"/>
    <property type="project" value="InterPro"/>
</dbReference>
<gene>
    <name evidence="4" type="ORF">GALL_500460</name>
</gene>
<keyword evidence="2 4" id="KW-0808">Transferase</keyword>
<dbReference type="GO" id="GO:0008757">
    <property type="term" value="F:S-adenosylmethionine-dependent methyltransferase activity"/>
    <property type="evidence" value="ECO:0007669"/>
    <property type="project" value="TreeGrafter"/>
</dbReference>
<comment type="caution">
    <text evidence="4">The sequence shown here is derived from an EMBL/GenBank/DDBJ whole genome shotgun (WGS) entry which is preliminary data.</text>
</comment>